<name>A0A7J4XJA1_9BACE</name>
<feature type="transmembrane region" description="Helical" evidence="4">
    <location>
        <begin position="327"/>
        <end position="348"/>
    </location>
</feature>
<evidence type="ECO:0000259" key="5">
    <source>
        <dbReference type="PROSITE" id="PS50850"/>
    </source>
</evidence>
<feature type="transmembrane region" description="Helical" evidence="4">
    <location>
        <begin position="206"/>
        <end position="227"/>
    </location>
</feature>
<dbReference type="InterPro" id="IPR011701">
    <property type="entry name" value="MFS"/>
</dbReference>
<dbReference type="PANTHER" id="PTHR23531">
    <property type="entry name" value="QUINOLENE RESISTANCE PROTEIN NORA"/>
    <property type="match status" value="1"/>
</dbReference>
<reference evidence="6 7" key="1">
    <citation type="journal article" date="2019" name="Nat. Med.">
        <title>A library of human gut bacterial isolates paired with longitudinal multiomics data enables mechanistic microbiome research.</title>
        <authorList>
            <person name="Poyet M."/>
            <person name="Groussin M."/>
            <person name="Gibbons S.M."/>
            <person name="Avila-Pacheco J."/>
            <person name="Jiang X."/>
            <person name="Kearney S.M."/>
            <person name="Perrotta A.R."/>
            <person name="Berdy B."/>
            <person name="Zhao S."/>
            <person name="Lieberman T.D."/>
            <person name="Swanson P.K."/>
            <person name="Smith M."/>
            <person name="Roesemann S."/>
            <person name="Alexander J.E."/>
            <person name="Rich S.A."/>
            <person name="Livny J."/>
            <person name="Vlamakis H."/>
            <person name="Clish C."/>
            <person name="Bullock K."/>
            <person name="Deik A."/>
            <person name="Scott J."/>
            <person name="Pierce K.A."/>
            <person name="Xavier R.J."/>
            <person name="Alm E.J."/>
        </authorList>
    </citation>
    <scope>NUCLEOTIDE SEQUENCE [LARGE SCALE GENOMIC DNA]</scope>
    <source>
        <strain evidence="6 7">BIOML-A10</strain>
    </source>
</reference>
<organism evidence="6 7">
    <name type="scientific">Bacteroides salyersiae</name>
    <dbReference type="NCBI Taxonomy" id="291644"/>
    <lineage>
        <taxon>Bacteria</taxon>
        <taxon>Pseudomonadati</taxon>
        <taxon>Bacteroidota</taxon>
        <taxon>Bacteroidia</taxon>
        <taxon>Bacteroidales</taxon>
        <taxon>Bacteroidaceae</taxon>
        <taxon>Bacteroides</taxon>
    </lineage>
</organism>
<comment type="caution">
    <text evidence="6">The sequence shown here is derived from an EMBL/GenBank/DDBJ whole genome shotgun (WGS) entry which is preliminary data.</text>
</comment>
<dbReference type="InterPro" id="IPR036259">
    <property type="entry name" value="MFS_trans_sf"/>
</dbReference>
<dbReference type="PANTHER" id="PTHR23531:SF1">
    <property type="entry name" value="QUINOLENE RESISTANCE PROTEIN NORA"/>
    <property type="match status" value="1"/>
</dbReference>
<keyword evidence="3 4" id="KW-0472">Membrane</keyword>
<feature type="transmembrane region" description="Helical" evidence="4">
    <location>
        <begin position="135"/>
        <end position="158"/>
    </location>
</feature>
<evidence type="ECO:0000256" key="1">
    <source>
        <dbReference type="ARBA" id="ARBA00022692"/>
    </source>
</evidence>
<evidence type="ECO:0000256" key="3">
    <source>
        <dbReference type="ARBA" id="ARBA00023136"/>
    </source>
</evidence>
<feature type="transmembrane region" description="Helical" evidence="4">
    <location>
        <begin position="239"/>
        <end position="261"/>
    </location>
</feature>
<feature type="domain" description="Major facilitator superfamily (MFS) profile" evidence="5">
    <location>
        <begin position="9"/>
        <end position="395"/>
    </location>
</feature>
<keyword evidence="2 4" id="KW-1133">Transmembrane helix</keyword>
<dbReference type="Gene3D" id="1.20.1250.20">
    <property type="entry name" value="MFS general substrate transporter like domains"/>
    <property type="match status" value="1"/>
</dbReference>
<accession>A0A7J4XJA1</accession>
<feature type="transmembrane region" description="Helical" evidence="4">
    <location>
        <begin position="164"/>
        <end position="185"/>
    </location>
</feature>
<dbReference type="GO" id="GO:0022857">
    <property type="term" value="F:transmembrane transporter activity"/>
    <property type="evidence" value="ECO:0007669"/>
    <property type="project" value="InterPro"/>
</dbReference>
<evidence type="ECO:0000256" key="2">
    <source>
        <dbReference type="ARBA" id="ARBA00022989"/>
    </source>
</evidence>
<feature type="transmembrane region" description="Helical" evidence="4">
    <location>
        <begin position="48"/>
        <end position="68"/>
    </location>
</feature>
<proteinExistence type="predicted"/>
<dbReference type="InterPro" id="IPR052714">
    <property type="entry name" value="MFS_Exporter"/>
</dbReference>
<feature type="transmembrane region" description="Helical" evidence="4">
    <location>
        <begin position="7"/>
        <end position="28"/>
    </location>
</feature>
<dbReference type="PROSITE" id="PS50850">
    <property type="entry name" value="MFS"/>
    <property type="match status" value="1"/>
</dbReference>
<dbReference type="InterPro" id="IPR020846">
    <property type="entry name" value="MFS_dom"/>
</dbReference>
<feature type="transmembrane region" description="Helical" evidence="4">
    <location>
        <begin position="100"/>
        <end position="123"/>
    </location>
</feature>
<evidence type="ECO:0000313" key="7">
    <source>
        <dbReference type="Proteomes" id="UP000422221"/>
    </source>
</evidence>
<dbReference type="EMBL" id="VWMK01000009">
    <property type="protein sequence ID" value="KAA3765449.1"/>
    <property type="molecule type" value="Genomic_DNA"/>
</dbReference>
<sequence>MGNRLWTIHFIRICIANFLLFISLYMLFPVVPAEMADRLGAPVSQTGAMFLLLTLGMFAIGPFHAYLVDAYKRKYVCAFSFAVMIAATAGYGFVNDITQLLLLCLVQGIAFGMATTAGITLAIDITGTHLRSSGNVAFAWAARIGMLVGIALGVVIYQWYDFHILLYVSVICGLVGVFFVSRVYVPFRAPIVTRLCSSDRFLLPRGWLPALNFALIAFIPGLLLPVFHHSLSDVLIGKITIPFFAIVGVGFLFSVLLAKLVYREEKSLRIIILGISLMMVSFTLLEELPTSVVAMLLGLGLGLVTPEFLLIFVKLSHHCQRGTANTTYLLAWETGMSLGVAVACYMSVESSVESIYHLGRIVSPIALLFFVLLAYPYFKRKRVRPLPNPLRGRGG</sequence>
<feature type="transmembrane region" description="Helical" evidence="4">
    <location>
        <begin position="354"/>
        <end position="378"/>
    </location>
</feature>
<feature type="transmembrane region" description="Helical" evidence="4">
    <location>
        <begin position="75"/>
        <end position="94"/>
    </location>
</feature>
<dbReference type="AlphaFoldDB" id="A0A7J4XJA1"/>
<dbReference type="Pfam" id="PF07690">
    <property type="entry name" value="MFS_1"/>
    <property type="match status" value="1"/>
</dbReference>
<dbReference type="RefSeq" id="WP_055294538.1">
    <property type="nucleotide sequence ID" value="NZ_CAXSTI010000001.1"/>
</dbReference>
<keyword evidence="1 4" id="KW-0812">Transmembrane</keyword>
<gene>
    <name evidence="6" type="ORF">F3F73_10485</name>
</gene>
<protein>
    <submittedName>
        <fullName evidence="6">MFS transporter</fullName>
    </submittedName>
</protein>
<dbReference type="Proteomes" id="UP000422221">
    <property type="component" value="Unassembled WGS sequence"/>
</dbReference>
<feature type="transmembrane region" description="Helical" evidence="4">
    <location>
        <begin position="291"/>
        <end position="315"/>
    </location>
</feature>
<dbReference type="SUPFAM" id="SSF103473">
    <property type="entry name" value="MFS general substrate transporter"/>
    <property type="match status" value="1"/>
</dbReference>
<dbReference type="GeneID" id="93116947"/>
<evidence type="ECO:0000313" key="6">
    <source>
        <dbReference type="EMBL" id="KAA3765449.1"/>
    </source>
</evidence>
<feature type="transmembrane region" description="Helical" evidence="4">
    <location>
        <begin position="268"/>
        <end position="285"/>
    </location>
</feature>
<evidence type="ECO:0000256" key="4">
    <source>
        <dbReference type="SAM" id="Phobius"/>
    </source>
</evidence>